<reference evidence="1 2" key="1">
    <citation type="submission" date="2023-02" db="EMBL/GenBank/DDBJ databases">
        <title>LHISI_Scaffold_Assembly.</title>
        <authorList>
            <person name="Stuart O.P."/>
            <person name="Cleave R."/>
            <person name="Magrath M.J.L."/>
            <person name="Mikheyev A.S."/>
        </authorList>
    </citation>
    <scope>NUCLEOTIDE SEQUENCE [LARGE SCALE GENOMIC DNA]</scope>
    <source>
        <strain evidence="1">Daus_M_001</strain>
        <tissue evidence="1">Leg muscle</tissue>
    </source>
</reference>
<evidence type="ECO:0000313" key="2">
    <source>
        <dbReference type="Proteomes" id="UP001159363"/>
    </source>
</evidence>
<dbReference type="Proteomes" id="UP001159363">
    <property type="component" value="Chromosome 2"/>
</dbReference>
<evidence type="ECO:0000313" key="1">
    <source>
        <dbReference type="EMBL" id="KAJ8891839.1"/>
    </source>
</evidence>
<organism evidence="1 2">
    <name type="scientific">Dryococelus australis</name>
    <dbReference type="NCBI Taxonomy" id="614101"/>
    <lineage>
        <taxon>Eukaryota</taxon>
        <taxon>Metazoa</taxon>
        <taxon>Ecdysozoa</taxon>
        <taxon>Arthropoda</taxon>
        <taxon>Hexapoda</taxon>
        <taxon>Insecta</taxon>
        <taxon>Pterygota</taxon>
        <taxon>Neoptera</taxon>
        <taxon>Polyneoptera</taxon>
        <taxon>Phasmatodea</taxon>
        <taxon>Verophasmatodea</taxon>
        <taxon>Anareolatae</taxon>
        <taxon>Phasmatidae</taxon>
        <taxon>Eurycanthinae</taxon>
        <taxon>Dryococelus</taxon>
    </lineage>
</organism>
<dbReference type="EMBL" id="JARBHB010000002">
    <property type="protein sequence ID" value="KAJ8891839.1"/>
    <property type="molecule type" value="Genomic_DNA"/>
</dbReference>
<sequence length="274" mass="32682">MFSAKQQNTIFTEFWSIGDKQRRDTLLVSYAEKKEVIRSANDHKSKSERKNLNDPTSNVMKMYKSFQQYFFDKTGSTLATKYSTYHRFFREQSCYSFRLPRTDVSDFCQESKLILNNNPCDCTKVDYEIHQRKKKKKYNYLKKKYIEKVKLTANEEDRDTLVLEFDYSQNLAVSKLNNITVVKFFAWLSKLLFVNTIHIFPVRGHYHNQSNRNFSLYDLVLKKIECIEHPDQYFKNTNCQKEALSHTEMCYVEVHARFIYGIIIKQCCFPALQL</sequence>
<name>A0ABQ9I5C1_9NEOP</name>
<accession>A0ABQ9I5C1</accession>
<comment type="caution">
    <text evidence="1">The sequence shown here is derived from an EMBL/GenBank/DDBJ whole genome shotgun (WGS) entry which is preliminary data.</text>
</comment>
<protein>
    <submittedName>
        <fullName evidence="1">Uncharacterized protein</fullName>
    </submittedName>
</protein>
<gene>
    <name evidence="1" type="ORF">PR048_004393</name>
</gene>
<keyword evidence="2" id="KW-1185">Reference proteome</keyword>
<proteinExistence type="predicted"/>